<dbReference type="PROSITE" id="PS51371">
    <property type="entry name" value="CBS"/>
    <property type="match status" value="2"/>
</dbReference>
<evidence type="ECO:0000256" key="4">
    <source>
        <dbReference type="ARBA" id="ARBA00022679"/>
    </source>
</evidence>
<dbReference type="Pfam" id="PF00571">
    <property type="entry name" value="CBS"/>
    <property type="match status" value="2"/>
</dbReference>
<feature type="domain" description="PAS" evidence="8">
    <location>
        <begin position="800"/>
        <end position="874"/>
    </location>
</feature>
<dbReference type="EMBL" id="JACJRF010000045">
    <property type="protein sequence ID" value="MBD2346449.1"/>
    <property type="molecule type" value="Genomic_DNA"/>
</dbReference>
<dbReference type="Gene3D" id="2.10.70.100">
    <property type="match status" value="1"/>
</dbReference>
<dbReference type="InterPro" id="IPR000644">
    <property type="entry name" value="CBS_dom"/>
</dbReference>
<dbReference type="InterPro" id="IPR046342">
    <property type="entry name" value="CBS_dom_sf"/>
</dbReference>
<protein>
    <recommendedName>
        <fullName evidence="2">histidine kinase</fullName>
        <ecNumber evidence="2">2.7.13.3</ecNumber>
    </recommendedName>
</protein>
<feature type="domain" description="CBS" evidence="10">
    <location>
        <begin position="75"/>
        <end position="134"/>
    </location>
</feature>
<dbReference type="PANTHER" id="PTHR43304:SF1">
    <property type="entry name" value="PAC DOMAIN-CONTAINING PROTEIN"/>
    <property type="match status" value="1"/>
</dbReference>
<feature type="domain" description="Histidine kinase" evidence="7">
    <location>
        <begin position="1199"/>
        <end position="1393"/>
    </location>
</feature>
<evidence type="ECO:0000256" key="6">
    <source>
        <dbReference type="PROSITE-ProRule" id="PRU00703"/>
    </source>
</evidence>
<evidence type="ECO:0000259" key="7">
    <source>
        <dbReference type="PROSITE" id="PS50109"/>
    </source>
</evidence>
<dbReference type="SMART" id="SM00086">
    <property type="entry name" value="PAC"/>
    <property type="match status" value="8"/>
</dbReference>
<feature type="domain" description="PAS" evidence="8">
    <location>
        <begin position="936"/>
        <end position="1009"/>
    </location>
</feature>
<dbReference type="InterPro" id="IPR052162">
    <property type="entry name" value="Sensor_kinase/Photoreceptor"/>
</dbReference>
<evidence type="ECO:0000256" key="2">
    <source>
        <dbReference type="ARBA" id="ARBA00012438"/>
    </source>
</evidence>
<dbReference type="Pfam" id="PF07568">
    <property type="entry name" value="HisKA_2"/>
    <property type="match status" value="1"/>
</dbReference>
<dbReference type="Proteomes" id="UP000607281">
    <property type="component" value="Unassembled WGS sequence"/>
</dbReference>
<dbReference type="Gene3D" id="3.30.450.20">
    <property type="entry name" value="PAS domain"/>
    <property type="match status" value="8"/>
</dbReference>
<dbReference type="InterPro" id="IPR001610">
    <property type="entry name" value="PAC"/>
</dbReference>
<evidence type="ECO:0000313" key="12">
    <source>
        <dbReference type="Proteomes" id="UP000607281"/>
    </source>
</evidence>
<dbReference type="InterPro" id="IPR000014">
    <property type="entry name" value="PAS"/>
</dbReference>
<dbReference type="InterPro" id="IPR035965">
    <property type="entry name" value="PAS-like_dom_sf"/>
</dbReference>
<feature type="domain" description="PAC" evidence="9">
    <location>
        <begin position="613"/>
        <end position="664"/>
    </location>
</feature>
<feature type="domain" description="PAS" evidence="8">
    <location>
        <begin position="1082"/>
        <end position="1130"/>
    </location>
</feature>
<dbReference type="Pfam" id="PF08447">
    <property type="entry name" value="PAS_3"/>
    <property type="match status" value="3"/>
</dbReference>
<reference evidence="11 12" key="1">
    <citation type="journal article" date="2020" name="ISME J.">
        <title>Comparative genomics reveals insights into cyanobacterial evolution and habitat adaptation.</title>
        <authorList>
            <person name="Chen M.Y."/>
            <person name="Teng W.K."/>
            <person name="Zhao L."/>
            <person name="Hu C.X."/>
            <person name="Zhou Y.K."/>
            <person name="Han B.P."/>
            <person name="Song L.R."/>
            <person name="Shu W.S."/>
        </authorList>
    </citation>
    <scope>NUCLEOTIDE SEQUENCE [LARGE SCALE GENOMIC DNA]</scope>
    <source>
        <strain evidence="11 12">FACHB-260</strain>
    </source>
</reference>
<dbReference type="SUPFAM" id="SSF54631">
    <property type="entry name" value="CBS-domain pair"/>
    <property type="match status" value="1"/>
</dbReference>
<evidence type="ECO:0000259" key="9">
    <source>
        <dbReference type="PROSITE" id="PS50113"/>
    </source>
</evidence>
<dbReference type="InterPro" id="IPR003594">
    <property type="entry name" value="HATPase_dom"/>
</dbReference>
<dbReference type="SMART" id="SM00091">
    <property type="entry name" value="PAS"/>
    <property type="match status" value="6"/>
</dbReference>
<organism evidence="11 12">
    <name type="scientific">Anabaena subtropica FACHB-260</name>
    <dbReference type="NCBI Taxonomy" id="2692884"/>
    <lineage>
        <taxon>Bacteria</taxon>
        <taxon>Bacillati</taxon>
        <taxon>Cyanobacteriota</taxon>
        <taxon>Cyanophyceae</taxon>
        <taxon>Nostocales</taxon>
        <taxon>Nostocaceae</taxon>
        <taxon>Anabaena</taxon>
    </lineage>
</organism>
<evidence type="ECO:0000256" key="3">
    <source>
        <dbReference type="ARBA" id="ARBA00022553"/>
    </source>
</evidence>
<comment type="caution">
    <text evidence="11">The sequence shown here is derived from an EMBL/GenBank/DDBJ whole genome shotgun (WGS) entry which is preliminary data.</text>
</comment>
<dbReference type="SUPFAM" id="SSF55785">
    <property type="entry name" value="PYP-like sensor domain (PAS domain)"/>
    <property type="match status" value="8"/>
</dbReference>
<feature type="domain" description="PAC" evidence="9">
    <location>
        <begin position="354"/>
        <end position="406"/>
    </location>
</feature>
<dbReference type="PROSITE" id="PS50113">
    <property type="entry name" value="PAC"/>
    <property type="match status" value="7"/>
</dbReference>
<dbReference type="CDD" id="cd00130">
    <property type="entry name" value="PAS"/>
    <property type="match status" value="6"/>
</dbReference>
<proteinExistence type="predicted"/>
<dbReference type="Pfam" id="PF08448">
    <property type="entry name" value="PAS_4"/>
    <property type="match status" value="2"/>
</dbReference>
<dbReference type="Gene3D" id="3.10.580.10">
    <property type="entry name" value="CBS-domain"/>
    <property type="match status" value="1"/>
</dbReference>
<gene>
    <name evidence="11" type="ORF">H6G18_20185</name>
</gene>
<dbReference type="Pfam" id="PF13426">
    <property type="entry name" value="PAS_9"/>
    <property type="match status" value="2"/>
</dbReference>
<dbReference type="SMART" id="SM00387">
    <property type="entry name" value="HATPase_c"/>
    <property type="match status" value="1"/>
</dbReference>
<dbReference type="InterPro" id="IPR000700">
    <property type="entry name" value="PAS-assoc_C"/>
</dbReference>
<evidence type="ECO:0000256" key="5">
    <source>
        <dbReference type="ARBA" id="ARBA00022777"/>
    </source>
</evidence>
<dbReference type="InterPro" id="IPR036890">
    <property type="entry name" value="HATPase_C_sf"/>
</dbReference>
<feature type="domain" description="PAC" evidence="9">
    <location>
        <begin position="1137"/>
        <end position="1188"/>
    </location>
</feature>
<name>A0ABR8CTX6_9NOST</name>
<evidence type="ECO:0000313" key="11">
    <source>
        <dbReference type="EMBL" id="MBD2346449.1"/>
    </source>
</evidence>
<evidence type="ECO:0000256" key="1">
    <source>
        <dbReference type="ARBA" id="ARBA00000085"/>
    </source>
</evidence>
<feature type="domain" description="PAC" evidence="9">
    <location>
        <begin position="740"/>
        <end position="792"/>
    </location>
</feature>
<comment type="catalytic activity">
    <reaction evidence="1">
        <text>ATP + protein L-histidine = ADP + protein N-phospho-L-histidine.</text>
        <dbReference type="EC" id="2.7.13.3"/>
    </reaction>
</comment>
<dbReference type="NCBIfam" id="TIGR00229">
    <property type="entry name" value="sensory_box"/>
    <property type="match status" value="5"/>
</dbReference>
<feature type="domain" description="PAC" evidence="9">
    <location>
        <begin position="876"/>
        <end position="928"/>
    </location>
</feature>
<dbReference type="PANTHER" id="PTHR43304">
    <property type="entry name" value="PHYTOCHROME-LIKE PROTEIN CPH1"/>
    <property type="match status" value="1"/>
</dbReference>
<dbReference type="InterPro" id="IPR013656">
    <property type="entry name" value="PAS_4"/>
</dbReference>
<feature type="domain" description="CBS" evidence="10">
    <location>
        <begin position="11"/>
        <end position="66"/>
    </location>
</feature>
<evidence type="ECO:0000259" key="8">
    <source>
        <dbReference type="PROSITE" id="PS50112"/>
    </source>
</evidence>
<dbReference type="EC" id="2.7.13.3" evidence="2"/>
<dbReference type="InterPro" id="IPR011495">
    <property type="entry name" value="Sig_transdc_His_kin_sub2_dim/P"/>
</dbReference>
<keyword evidence="12" id="KW-1185">Reference proteome</keyword>
<dbReference type="InterPro" id="IPR013655">
    <property type="entry name" value="PAS_fold_3"/>
</dbReference>
<keyword evidence="4" id="KW-0808">Transferase</keyword>
<dbReference type="InterPro" id="IPR005467">
    <property type="entry name" value="His_kinase_dom"/>
</dbReference>
<feature type="domain" description="PAC" evidence="9">
    <location>
        <begin position="225"/>
        <end position="277"/>
    </location>
</feature>
<dbReference type="Pfam" id="PF02518">
    <property type="entry name" value="HATPase_c"/>
    <property type="match status" value="1"/>
</dbReference>
<sequence>MKIPWQVNENYQKPLVMVAQNTPVVEAIAQMYQSQTSCVLVINKQQLIGIFTQTDVMRSIANHITFADMTTGELMSQPVITVSQAELEDLPTILQRFHQYQIGHLPIIDGQGRVLGVITPEEAKTARLEQMSQLLSEKDAQYHASKTRLNDILNSAIATSIVGFRVFPNYDWEYDYQSLGDETIFGYTSEEIFQDKTLWISRVHPQDVETVFTPLYAEIFAARTLTVEYRFYHKNGSLRWIRTTYASRYDSEANCWIVTGTSIDVSEHKQAEAALRHNEERWQLAIAGTDEAIWDWDIPTNHTYRSDRWFEMLGYERHELSSFDDEWSIRIHPDDYDRVIAAQLAYLRREVPSYYTEYRLRRKDGSYGWFCSRAKAVWDEQGNPVRLVGSLGDITDSKLAELEIIHSRDLLAGIYNESADALFLVDTTTLLTTDCNQRAVELFAASSKSELIGIDGQTLQKQSFTTDELVNIVSEINHKGFWSQEIEYKNKRGDLFWGSLAIKRICVAGQAINLVRVTDISQRKLAELTLHEHETMLCSIGDNLPNGAVYQIVRELNGSDRFTYFSAGIERLMEVKAEDVLTDATLLYRQLCAEDIPNFVQAVEESYLHLTVFDIQLRVCTPSGLWKWLQLRSTPRQLLDGRVAWDGLVVDITAIKRTEEILRQSEALLAESQQVARLGNWDYDLATGKISWSRGLFYLFQRDPDLGAPSYEENLQLYHPEDRQKLHQAVERAVATGESYKLVLRAFKADGSSIYVEGIGQVQFNSQGQIIRLYGTAQDITEQQVALFERHQAEAALRESERRFRGIFNNTFHFTGLLSVDGILLEANQTALNFAGITAEEAINRPFWKTHWWTISPETQEQLRQAIALAGKGEFIRYEVDVLGANNQVATIDFSLRPLRDETEKVVLLIPEGRDISEQQAALRDRQRAEQELQQKEHFLRSIYDGVANSIFVVDVIDGDFRFMSLNPAHERLTGLVSSELQGKTPEQVLPPAFAASVRQHYQNCVEVGETITYEECLPFQGQETWWITSLTPLRDENLRIYRIIGSSINITERKRTQQMLELQAVITRNMAEGLCLVRANDGVIVYANPKFQQIFGYDSGELIGQHISIINYEDDNTTAEGVHGAIAAAVMQHDEATYEVQNIKKDGTPFWCRATTSVFEHPEYGTVFVAVQQDITEQKQAEEKIKASLKEKEVLLKEIHHRVKNNLGIVSSLLQMQCRRTQDSQATAILRDSQNRIASIALVHEKLYRSNDLANIDFAEYIPDLTTHLFDSYNVSSNCIRLNIQVDDASLDIETAIPCGLIINELVSNALKYAFPDNCQGEVQVRLFQQNDQTLTLIVRDNGIGLPTEFDSKKAKTLGITLVQGLVKQLRGQLEIQSQSGTEFKITFTKTRV</sequence>
<keyword evidence="6" id="KW-0129">CBS domain</keyword>
<dbReference type="PROSITE" id="PS50109">
    <property type="entry name" value="HIS_KIN"/>
    <property type="match status" value="1"/>
</dbReference>
<dbReference type="Gene3D" id="3.30.565.10">
    <property type="entry name" value="Histidine kinase-like ATPase, C-terminal domain"/>
    <property type="match status" value="1"/>
</dbReference>
<dbReference type="RefSeq" id="WP_190408867.1">
    <property type="nucleotide sequence ID" value="NZ_JACJRF010000045.1"/>
</dbReference>
<keyword evidence="3" id="KW-0597">Phosphoprotein</keyword>
<feature type="domain" description="PAC" evidence="9">
    <location>
        <begin position="1010"/>
        <end position="1063"/>
    </location>
</feature>
<dbReference type="PROSITE" id="PS50112">
    <property type="entry name" value="PAS"/>
    <property type="match status" value="3"/>
</dbReference>
<keyword evidence="5" id="KW-0418">Kinase</keyword>
<dbReference type="SMART" id="SM00116">
    <property type="entry name" value="CBS"/>
    <property type="match status" value="2"/>
</dbReference>
<dbReference type="SUPFAM" id="SSF55874">
    <property type="entry name" value="ATPase domain of HSP90 chaperone/DNA topoisomerase II/histidine kinase"/>
    <property type="match status" value="1"/>
</dbReference>
<accession>A0ABR8CTX6</accession>
<evidence type="ECO:0000259" key="10">
    <source>
        <dbReference type="PROSITE" id="PS51371"/>
    </source>
</evidence>